<gene>
    <name evidence="2" type="ORF">DFH08DRAFT_997146</name>
</gene>
<organism evidence="2 3">
    <name type="scientific">Mycena albidolilacea</name>
    <dbReference type="NCBI Taxonomy" id="1033008"/>
    <lineage>
        <taxon>Eukaryota</taxon>
        <taxon>Fungi</taxon>
        <taxon>Dikarya</taxon>
        <taxon>Basidiomycota</taxon>
        <taxon>Agaricomycotina</taxon>
        <taxon>Agaricomycetes</taxon>
        <taxon>Agaricomycetidae</taxon>
        <taxon>Agaricales</taxon>
        <taxon>Marasmiineae</taxon>
        <taxon>Mycenaceae</taxon>
        <taxon>Mycena</taxon>
    </lineage>
</organism>
<dbReference type="InterPro" id="IPR005197">
    <property type="entry name" value="Glyco_hydro_71"/>
</dbReference>
<feature type="chain" id="PRO_5042087638" evidence="1">
    <location>
        <begin position="18"/>
        <end position="483"/>
    </location>
</feature>
<keyword evidence="1" id="KW-0732">Signal</keyword>
<dbReference type="AlphaFoldDB" id="A0AAD7A5A7"/>
<evidence type="ECO:0000313" key="2">
    <source>
        <dbReference type="EMBL" id="KAJ7349809.1"/>
    </source>
</evidence>
<keyword evidence="3" id="KW-1185">Reference proteome</keyword>
<sequence>MKLQLLGLTLLAALVDAIPSSTNSTIQKRATPKLVVAHFILIYALTVGIKVGIVDGYTQADWANDISLAAATGIDAFALNIGTDSWTDTQLALAYAAARSTSFKLFISFDFAASPGFSDFNTQIVPRLNLYASDAAQLQWGNGALVSTFSGDGFDWSGVRSAVGHPLEIIPFYQAAQAHQDSTDGLFMWNAWPSQNNQPIDQTMSIAGDQFYQSQLAGSPYMAGVSPWFFTHYNPQTFNKNWLYLSDTLLIDRWNEILNLQPQLVELITWNDFGESHYIGITTSLPERHTYLINYLGPLHPERPSVYAPSGDSDGAIQWAAGFPHDAWRKIITPYIAAYKNGGPVTISASQENIVYWYRPHPKGLSCSDPFLGPPTGQSFPADGIWAATLLASPATLTMTSGTFSLTTTAPAGINYFSTGMGSGQPTFKLVRNGVTITQGTGGLSIDLNSCNIYNFNAFVGSTSIPLISDNSKQSPSIWHEGH</sequence>
<protein>
    <submittedName>
        <fullName evidence="2">Glycoside hydrolase</fullName>
    </submittedName>
</protein>
<keyword evidence="2" id="KW-0378">Hydrolase</keyword>
<accession>A0AAD7A5A7</accession>
<feature type="signal peptide" evidence="1">
    <location>
        <begin position="1"/>
        <end position="17"/>
    </location>
</feature>
<reference evidence="2" key="1">
    <citation type="submission" date="2023-03" db="EMBL/GenBank/DDBJ databases">
        <title>Massive genome expansion in bonnet fungi (Mycena s.s.) driven by repeated elements and novel gene families across ecological guilds.</title>
        <authorList>
            <consortium name="Lawrence Berkeley National Laboratory"/>
            <person name="Harder C.B."/>
            <person name="Miyauchi S."/>
            <person name="Viragh M."/>
            <person name="Kuo A."/>
            <person name="Thoen E."/>
            <person name="Andreopoulos B."/>
            <person name="Lu D."/>
            <person name="Skrede I."/>
            <person name="Drula E."/>
            <person name="Henrissat B."/>
            <person name="Morin E."/>
            <person name="Kohler A."/>
            <person name="Barry K."/>
            <person name="LaButti K."/>
            <person name="Morin E."/>
            <person name="Salamov A."/>
            <person name="Lipzen A."/>
            <person name="Mereny Z."/>
            <person name="Hegedus B."/>
            <person name="Baldrian P."/>
            <person name="Stursova M."/>
            <person name="Weitz H."/>
            <person name="Taylor A."/>
            <person name="Grigoriev I.V."/>
            <person name="Nagy L.G."/>
            <person name="Martin F."/>
            <person name="Kauserud H."/>
        </authorList>
    </citation>
    <scope>NUCLEOTIDE SEQUENCE</scope>
    <source>
        <strain evidence="2">CBHHK002</strain>
    </source>
</reference>
<dbReference type="Pfam" id="PF03659">
    <property type="entry name" value="Glyco_hydro_71"/>
    <property type="match status" value="1"/>
</dbReference>
<evidence type="ECO:0000256" key="1">
    <source>
        <dbReference type="SAM" id="SignalP"/>
    </source>
</evidence>
<dbReference type="CDD" id="cd11577">
    <property type="entry name" value="GH71"/>
    <property type="match status" value="1"/>
</dbReference>
<dbReference type="GO" id="GO:0051118">
    <property type="term" value="F:glucan endo-1,3-alpha-glucosidase activity"/>
    <property type="evidence" value="ECO:0007669"/>
    <property type="project" value="InterPro"/>
</dbReference>
<dbReference type="Gene3D" id="3.20.20.80">
    <property type="entry name" value="Glycosidases"/>
    <property type="match status" value="1"/>
</dbReference>
<name>A0AAD7A5A7_9AGAR</name>
<dbReference type="Proteomes" id="UP001218218">
    <property type="component" value="Unassembled WGS sequence"/>
</dbReference>
<comment type="caution">
    <text evidence="2">The sequence shown here is derived from an EMBL/GenBank/DDBJ whole genome shotgun (WGS) entry which is preliminary data.</text>
</comment>
<proteinExistence type="predicted"/>
<dbReference type="EMBL" id="JARIHO010000015">
    <property type="protein sequence ID" value="KAJ7349809.1"/>
    <property type="molecule type" value="Genomic_DNA"/>
</dbReference>
<evidence type="ECO:0000313" key="3">
    <source>
        <dbReference type="Proteomes" id="UP001218218"/>
    </source>
</evidence>